<sequence>MAVNPFKTLLPLGAARNLLVAHVESAPRNTLLRDVWRPPLLA</sequence>
<evidence type="ECO:0000313" key="1">
    <source>
        <dbReference type="EMBL" id="GLR25210.1"/>
    </source>
</evidence>
<protein>
    <submittedName>
        <fullName evidence="1">Uncharacterized protein</fullName>
    </submittedName>
</protein>
<proteinExistence type="predicted"/>
<evidence type="ECO:0000313" key="2">
    <source>
        <dbReference type="Proteomes" id="UP001156664"/>
    </source>
</evidence>
<name>A0ABQ5YN31_9BURK</name>
<organism evidence="1 2">
    <name type="scientific">Limnobacter litoralis</name>
    <dbReference type="NCBI Taxonomy" id="481366"/>
    <lineage>
        <taxon>Bacteria</taxon>
        <taxon>Pseudomonadati</taxon>
        <taxon>Pseudomonadota</taxon>
        <taxon>Betaproteobacteria</taxon>
        <taxon>Burkholderiales</taxon>
        <taxon>Burkholderiaceae</taxon>
        <taxon>Limnobacter</taxon>
    </lineage>
</organism>
<dbReference type="EMBL" id="BSOJ01000006">
    <property type="protein sequence ID" value="GLR25210.1"/>
    <property type="molecule type" value="Genomic_DNA"/>
</dbReference>
<accession>A0ABQ5YN31</accession>
<gene>
    <name evidence="1" type="ORF">GCM10007875_02980</name>
</gene>
<comment type="caution">
    <text evidence="1">The sequence shown here is derived from an EMBL/GenBank/DDBJ whole genome shotgun (WGS) entry which is preliminary data.</text>
</comment>
<keyword evidence="2" id="KW-1185">Reference proteome</keyword>
<reference evidence="2" key="1">
    <citation type="journal article" date="2019" name="Int. J. Syst. Evol. Microbiol.">
        <title>The Global Catalogue of Microorganisms (GCM) 10K type strain sequencing project: providing services to taxonomists for standard genome sequencing and annotation.</title>
        <authorList>
            <consortium name="The Broad Institute Genomics Platform"/>
            <consortium name="The Broad Institute Genome Sequencing Center for Infectious Disease"/>
            <person name="Wu L."/>
            <person name="Ma J."/>
        </authorList>
    </citation>
    <scope>NUCLEOTIDE SEQUENCE [LARGE SCALE GENOMIC DNA]</scope>
    <source>
        <strain evidence="2">NBRC 105857</strain>
    </source>
</reference>
<dbReference type="Proteomes" id="UP001156664">
    <property type="component" value="Unassembled WGS sequence"/>
</dbReference>